<keyword evidence="13" id="KW-1133">Transmembrane helix</keyword>
<evidence type="ECO:0000256" key="7">
    <source>
        <dbReference type="ARBA" id="ARBA00022741"/>
    </source>
</evidence>
<evidence type="ECO:0000256" key="3">
    <source>
        <dbReference type="ARBA" id="ARBA00012438"/>
    </source>
</evidence>
<feature type="domain" description="HAMP" evidence="14">
    <location>
        <begin position="82"/>
        <end position="135"/>
    </location>
</feature>
<dbReference type="GO" id="GO:0005524">
    <property type="term" value="F:ATP binding"/>
    <property type="evidence" value="ECO:0007669"/>
    <property type="project" value="UniProtKB-KW"/>
</dbReference>
<keyword evidence="13" id="KW-0812">Transmembrane</keyword>
<comment type="catalytic activity">
    <reaction evidence="1">
        <text>ATP + protein L-histidine = ADP + protein N-phospho-L-histidine.</text>
        <dbReference type="EC" id="2.7.13.3"/>
    </reaction>
</comment>
<keyword evidence="11 13" id="KW-0472">Membrane</keyword>
<dbReference type="EC" id="2.7.13.3" evidence="3"/>
<dbReference type="Pfam" id="PF00672">
    <property type="entry name" value="HAMP"/>
    <property type="match status" value="1"/>
</dbReference>
<evidence type="ECO:0000256" key="2">
    <source>
        <dbReference type="ARBA" id="ARBA00004651"/>
    </source>
</evidence>
<evidence type="ECO:0000256" key="9">
    <source>
        <dbReference type="ARBA" id="ARBA00022840"/>
    </source>
</evidence>
<reference evidence="15 16" key="1">
    <citation type="submission" date="2016-07" db="EMBL/GenBank/DDBJ databases">
        <title>Draft genome of Scalindua rubra, obtained from a brine-seawater interface in the Red Sea, sheds light on salt adaptation in anammox bacteria.</title>
        <authorList>
            <person name="Speth D.R."/>
            <person name="Lagkouvardos I."/>
            <person name="Wang Y."/>
            <person name="Qian P.-Y."/>
            <person name="Dutilh B.E."/>
            <person name="Jetten M.S."/>
        </authorList>
    </citation>
    <scope>NUCLEOTIDE SEQUENCE [LARGE SCALE GENOMIC DNA]</scope>
    <source>
        <strain evidence="15">BSI-1</strain>
    </source>
</reference>
<evidence type="ECO:0000256" key="11">
    <source>
        <dbReference type="ARBA" id="ARBA00023136"/>
    </source>
</evidence>
<dbReference type="SMART" id="SM00304">
    <property type="entry name" value="HAMP"/>
    <property type="match status" value="1"/>
</dbReference>
<dbReference type="CDD" id="cd06225">
    <property type="entry name" value="HAMP"/>
    <property type="match status" value="1"/>
</dbReference>
<dbReference type="InterPro" id="IPR035965">
    <property type="entry name" value="PAS-like_dom_sf"/>
</dbReference>
<comment type="caution">
    <text evidence="15">The sequence shown here is derived from an EMBL/GenBank/DDBJ whole genome shotgun (WGS) entry which is preliminary data.</text>
</comment>
<keyword evidence="9" id="KW-0067">ATP-binding</keyword>
<keyword evidence="10" id="KW-0902">Two-component regulatory system</keyword>
<evidence type="ECO:0000259" key="14">
    <source>
        <dbReference type="PROSITE" id="PS50885"/>
    </source>
</evidence>
<keyword evidence="12" id="KW-0175">Coiled coil</keyword>
<dbReference type="Gene3D" id="6.10.340.10">
    <property type="match status" value="1"/>
</dbReference>
<keyword evidence="7" id="KW-0547">Nucleotide-binding</keyword>
<dbReference type="GO" id="GO:0004673">
    <property type="term" value="F:protein histidine kinase activity"/>
    <property type="evidence" value="ECO:0007669"/>
    <property type="project" value="UniProtKB-EC"/>
</dbReference>
<evidence type="ECO:0000256" key="8">
    <source>
        <dbReference type="ARBA" id="ARBA00022777"/>
    </source>
</evidence>
<dbReference type="GO" id="GO:0000160">
    <property type="term" value="P:phosphorelay signal transduction system"/>
    <property type="evidence" value="ECO:0007669"/>
    <property type="project" value="UniProtKB-KW"/>
</dbReference>
<organism evidence="15 16">
    <name type="scientific">Candidatus Scalindua rubra</name>
    <dbReference type="NCBI Taxonomy" id="1872076"/>
    <lineage>
        <taxon>Bacteria</taxon>
        <taxon>Pseudomonadati</taxon>
        <taxon>Planctomycetota</taxon>
        <taxon>Candidatus Brocadiia</taxon>
        <taxon>Candidatus Brocadiales</taxon>
        <taxon>Candidatus Scalinduaceae</taxon>
        <taxon>Candidatus Scalindua</taxon>
    </lineage>
</organism>
<accession>A0A1E3X9S8</accession>
<sequence length="196" mass="22468">MIQKVFRLPLINGNGMVGIYTNYRGIPVIGISRYIEEMDWVVLAEKDVTEVFAPLVRLLNFTIIIGIVGITVLVTPAIFISRWIARPIKKLMAGTKRISGGDLEHSITVDKRNNELKELSESLNMMMNKLRESNKENSQLLLQVRKGRDEWQKTFDAITDIITIHDKDFNILMANKAFYKKFNINKDSFYQTTGAN</sequence>
<dbReference type="Proteomes" id="UP000094056">
    <property type="component" value="Unassembled WGS sequence"/>
</dbReference>
<keyword evidence="5" id="KW-0597">Phosphoprotein</keyword>
<feature type="transmembrane region" description="Helical" evidence="13">
    <location>
        <begin position="58"/>
        <end position="80"/>
    </location>
</feature>
<feature type="coiled-coil region" evidence="12">
    <location>
        <begin position="109"/>
        <end position="143"/>
    </location>
</feature>
<dbReference type="PROSITE" id="PS50885">
    <property type="entry name" value="HAMP"/>
    <property type="match status" value="1"/>
</dbReference>
<dbReference type="SUPFAM" id="SSF55785">
    <property type="entry name" value="PYP-like sensor domain (PAS domain)"/>
    <property type="match status" value="1"/>
</dbReference>
<keyword evidence="8 15" id="KW-0418">Kinase</keyword>
<evidence type="ECO:0000256" key="6">
    <source>
        <dbReference type="ARBA" id="ARBA00022679"/>
    </source>
</evidence>
<evidence type="ECO:0000313" key="15">
    <source>
        <dbReference type="EMBL" id="ODS32339.1"/>
    </source>
</evidence>
<dbReference type="SUPFAM" id="SSF158472">
    <property type="entry name" value="HAMP domain-like"/>
    <property type="match status" value="1"/>
</dbReference>
<keyword evidence="4" id="KW-1003">Cell membrane</keyword>
<comment type="subcellular location">
    <subcellularLocation>
        <location evidence="2">Cell membrane</location>
        <topology evidence="2">Multi-pass membrane protein</topology>
    </subcellularLocation>
</comment>
<gene>
    <name evidence="15" type="ORF">SCARUB_02535</name>
</gene>
<dbReference type="EMBL" id="MAYW01000067">
    <property type="protein sequence ID" value="ODS32339.1"/>
    <property type="molecule type" value="Genomic_DNA"/>
</dbReference>
<evidence type="ECO:0000256" key="12">
    <source>
        <dbReference type="SAM" id="Coils"/>
    </source>
</evidence>
<name>A0A1E3X9S8_9BACT</name>
<evidence type="ECO:0000256" key="5">
    <source>
        <dbReference type="ARBA" id="ARBA00022553"/>
    </source>
</evidence>
<dbReference type="InterPro" id="IPR050398">
    <property type="entry name" value="HssS/ArlS-like"/>
</dbReference>
<evidence type="ECO:0000256" key="1">
    <source>
        <dbReference type="ARBA" id="ARBA00000085"/>
    </source>
</evidence>
<dbReference type="PANTHER" id="PTHR45528">
    <property type="entry name" value="SENSOR HISTIDINE KINASE CPXA"/>
    <property type="match status" value="1"/>
</dbReference>
<evidence type="ECO:0000313" key="16">
    <source>
        <dbReference type="Proteomes" id="UP000094056"/>
    </source>
</evidence>
<evidence type="ECO:0000256" key="13">
    <source>
        <dbReference type="SAM" id="Phobius"/>
    </source>
</evidence>
<evidence type="ECO:0000256" key="4">
    <source>
        <dbReference type="ARBA" id="ARBA00022475"/>
    </source>
</evidence>
<proteinExistence type="predicted"/>
<dbReference type="InterPro" id="IPR003660">
    <property type="entry name" value="HAMP_dom"/>
</dbReference>
<protein>
    <recommendedName>
        <fullName evidence="3">histidine kinase</fullName>
        <ecNumber evidence="3">2.7.13.3</ecNumber>
    </recommendedName>
</protein>
<dbReference type="PANTHER" id="PTHR45528:SF1">
    <property type="entry name" value="SENSOR HISTIDINE KINASE CPXA"/>
    <property type="match status" value="1"/>
</dbReference>
<dbReference type="AlphaFoldDB" id="A0A1E3X9S8"/>
<dbReference type="GO" id="GO:0005886">
    <property type="term" value="C:plasma membrane"/>
    <property type="evidence" value="ECO:0007669"/>
    <property type="project" value="UniProtKB-SubCell"/>
</dbReference>
<evidence type="ECO:0000256" key="10">
    <source>
        <dbReference type="ARBA" id="ARBA00023012"/>
    </source>
</evidence>
<keyword evidence="6" id="KW-0808">Transferase</keyword>